<feature type="region of interest" description="Disordered" evidence="1">
    <location>
        <begin position="148"/>
        <end position="224"/>
    </location>
</feature>
<keyword evidence="4" id="KW-1185">Reference proteome</keyword>
<evidence type="ECO:0000256" key="1">
    <source>
        <dbReference type="SAM" id="MobiDB-lite"/>
    </source>
</evidence>
<name>A0A7W6LCN0_9HYPH</name>
<feature type="signal peptide" evidence="2">
    <location>
        <begin position="1"/>
        <end position="20"/>
    </location>
</feature>
<reference evidence="3 4" key="1">
    <citation type="submission" date="2020-08" db="EMBL/GenBank/DDBJ databases">
        <title>Genomic Encyclopedia of Type Strains, Phase IV (KMG-IV): sequencing the most valuable type-strain genomes for metagenomic binning, comparative biology and taxonomic classification.</title>
        <authorList>
            <person name="Goeker M."/>
        </authorList>
    </citation>
    <scope>NUCLEOTIDE SEQUENCE [LARGE SCALE GENOMIC DNA]</scope>
    <source>
        <strain evidence="3 4">DSM 29514</strain>
    </source>
</reference>
<dbReference type="AlphaFoldDB" id="A0A7W6LCN0"/>
<sequence length="224" mass="23994">MPHRQLFAAIVLCLPAVASAADNAARCVALGKELSGATTVIGSTQTANSHAKALSDITAASREIRGEMQRLRCGTGSIVTFGRNDPCRDLEQQLADTERDRQAVLASRTAQGKLVNSLGRDPEVIRKEMLQLKCGEIDYANVPASINPDAPGAASSSIQRTDTQKPGSSVITLGKMRPSTPKDLSPVPPVREWKPDQPVRTVGPQFYPDSQDAELNRPGIEPTQ</sequence>
<feature type="compositionally biased region" description="Polar residues" evidence="1">
    <location>
        <begin position="154"/>
        <end position="171"/>
    </location>
</feature>
<proteinExistence type="predicted"/>
<protein>
    <submittedName>
        <fullName evidence="3">Uncharacterized protein</fullName>
    </submittedName>
</protein>
<keyword evidence="2" id="KW-0732">Signal</keyword>
<evidence type="ECO:0000256" key="2">
    <source>
        <dbReference type="SAM" id="SignalP"/>
    </source>
</evidence>
<gene>
    <name evidence="3" type="ORF">GGQ72_000460</name>
</gene>
<accession>A0A7W6LCN0</accession>
<organism evidence="3 4">
    <name type="scientific">Rhizobium rhizoryzae</name>
    <dbReference type="NCBI Taxonomy" id="451876"/>
    <lineage>
        <taxon>Bacteria</taxon>
        <taxon>Pseudomonadati</taxon>
        <taxon>Pseudomonadota</taxon>
        <taxon>Alphaproteobacteria</taxon>
        <taxon>Hyphomicrobiales</taxon>
        <taxon>Rhizobiaceae</taxon>
        <taxon>Rhizobium/Agrobacterium group</taxon>
        <taxon>Rhizobium</taxon>
    </lineage>
</organism>
<evidence type="ECO:0000313" key="4">
    <source>
        <dbReference type="Proteomes" id="UP000519897"/>
    </source>
</evidence>
<dbReference type="Proteomes" id="UP000519897">
    <property type="component" value="Unassembled WGS sequence"/>
</dbReference>
<dbReference type="EMBL" id="JACIEC010000001">
    <property type="protein sequence ID" value="MBB4141961.1"/>
    <property type="molecule type" value="Genomic_DNA"/>
</dbReference>
<comment type="caution">
    <text evidence="3">The sequence shown here is derived from an EMBL/GenBank/DDBJ whole genome shotgun (WGS) entry which is preliminary data.</text>
</comment>
<dbReference type="RefSeq" id="WP_062554290.1">
    <property type="nucleotide sequence ID" value="NZ_CP049250.1"/>
</dbReference>
<feature type="chain" id="PRO_5030792223" evidence="2">
    <location>
        <begin position="21"/>
        <end position="224"/>
    </location>
</feature>
<evidence type="ECO:0000313" key="3">
    <source>
        <dbReference type="EMBL" id="MBB4141961.1"/>
    </source>
</evidence>